<dbReference type="PRINTS" id="PR00081">
    <property type="entry name" value="GDHRDH"/>
</dbReference>
<evidence type="ECO:0000313" key="5">
    <source>
        <dbReference type="Proteomes" id="UP000179069"/>
    </source>
</evidence>
<dbReference type="AlphaFoldDB" id="A0A1G1VLF0"/>
<comment type="similarity">
    <text evidence="1 3">Belongs to the short-chain dehydrogenases/reductases (SDR) family.</text>
</comment>
<reference evidence="4 5" key="1">
    <citation type="journal article" date="2016" name="Nat. Commun.">
        <title>Thousands of microbial genomes shed light on interconnected biogeochemical processes in an aquifer system.</title>
        <authorList>
            <person name="Anantharaman K."/>
            <person name="Brown C.T."/>
            <person name="Hug L.A."/>
            <person name="Sharon I."/>
            <person name="Castelle C.J."/>
            <person name="Probst A.J."/>
            <person name="Thomas B.C."/>
            <person name="Singh A."/>
            <person name="Wilkins M.J."/>
            <person name="Karaoz U."/>
            <person name="Brodie E.L."/>
            <person name="Williams K.H."/>
            <person name="Hubbard S.S."/>
            <person name="Banfield J.F."/>
        </authorList>
    </citation>
    <scope>NUCLEOTIDE SEQUENCE [LARGE SCALE GENOMIC DNA]</scope>
</reference>
<dbReference type="PANTHER" id="PTHR44196:SF1">
    <property type="entry name" value="DEHYDROGENASE_REDUCTASE SDR FAMILY MEMBER 7B"/>
    <property type="match status" value="1"/>
</dbReference>
<dbReference type="EMBL" id="MHCI01000018">
    <property type="protein sequence ID" value="OGY16226.1"/>
    <property type="molecule type" value="Genomic_DNA"/>
</dbReference>
<proteinExistence type="inferred from homology"/>
<dbReference type="SUPFAM" id="SSF51735">
    <property type="entry name" value="NAD(P)-binding Rossmann-fold domains"/>
    <property type="match status" value="1"/>
</dbReference>
<dbReference type="GO" id="GO:0016020">
    <property type="term" value="C:membrane"/>
    <property type="evidence" value="ECO:0007669"/>
    <property type="project" value="TreeGrafter"/>
</dbReference>
<dbReference type="PRINTS" id="PR00080">
    <property type="entry name" value="SDRFAMILY"/>
</dbReference>
<dbReference type="CDD" id="cd05233">
    <property type="entry name" value="SDR_c"/>
    <property type="match status" value="1"/>
</dbReference>
<evidence type="ECO:0008006" key="6">
    <source>
        <dbReference type="Google" id="ProtNLM"/>
    </source>
</evidence>
<dbReference type="Gene3D" id="3.40.50.720">
    <property type="entry name" value="NAD(P)-binding Rossmann-like Domain"/>
    <property type="match status" value="1"/>
</dbReference>
<dbReference type="InterPro" id="IPR020904">
    <property type="entry name" value="Sc_DH/Rdtase_CS"/>
</dbReference>
<evidence type="ECO:0000256" key="3">
    <source>
        <dbReference type="RuleBase" id="RU000363"/>
    </source>
</evidence>
<evidence type="ECO:0000313" key="4">
    <source>
        <dbReference type="EMBL" id="OGY16226.1"/>
    </source>
</evidence>
<evidence type="ECO:0000256" key="1">
    <source>
        <dbReference type="ARBA" id="ARBA00006484"/>
    </source>
</evidence>
<dbReference type="PANTHER" id="PTHR44196">
    <property type="entry name" value="DEHYDROGENASE/REDUCTASE SDR FAMILY MEMBER 7B"/>
    <property type="match status" value="1"/>
</dbReference>
<dbReference type="InterPro" id="IPR002347">
    <property type="entry name" value="SDR_fam"/>
</dbReference>
<comment type="caution">
    <text evidence="4">The sequence shown here is derived from an EMBL/GenBank/DDBJ whole genome shotgun (WGS) entry which is preliminary data.</text>
</comment>
<accession>A0A1G1VLF0</accession>
<name>A0A1G1VLF0_9BACT</name>
<dbReference type="Proteomes" id="UP000179069">
    <property type="component" value="Unassembled WGS sequence"/>
</dbReference>
<protein>
    <recommendedName>
        <fullName evidence="6">Short-chain dehydrogenase</fullName>
    </recommendedName>
</protein>
<dbReference type="GO" id="GO:0016491">
    <property type="term" value="F:oxidoreductase activity"/>
    <property type="evidence" value="ECO:0007669"/>
    <property type="project" value="UniProtKB-KW"/>
</dbReference>
<dbReference type="Pfam" id="PF00106">
    <property type="entry name" value="adh_short"/>
    <property type="match status" value="1"/>
</dbReference>
<keyword evidence="2" id="KW-0560">Oxidoreductase</keyword>
<sequence>MIIVIVGASYGLGKAISQLLVKKRHRLFLLSRSIRGVDFPKGVAVKIPCDVRNPKSIQTAFKSIDNRTGTIHVLINCVGKGLEKTLEKSSDKEIEEIIETNLTGAIRITKEVYMRMLKQGFGHIINVSSTSGKKAKANESVYCASKWGLAGFNESLRIEAKDKKIRVSTVFPGGMKTNFYARSPAKDTSGYMDPKLVAQQIVNILETEPSITPSELVIERAG</sequence>
<dbReference type="InterPro" id="IPR036291">
    <property type="entry name" value="NAD(P)-bd_dom_sf"/>
</dbReference>
<organism evidence="4 5">
    <name type="scientific">Candidatus Chisholmbacteria bacterium RIFCSPHIGHO2_01_FULL_49_18</name>
    <dbReference type="NCBI Taxonomy" id="1797590"/>
    <lineage>
        <taxon>Bacteria</taxon>
        <taxon>Candidatus Chisholmiibacteriota</taxon>
    </lineage>
</organism>
<evidence type="ECO:0000256" key="2">
    <source>
        <dbReference type="ARBA" id="ARBA00023002"/>
    </source>
</evidence>
<gene>
    <name evidence="4" type="ORF">A2785_01385</name>
</gene>
<dbReference type="PROSITE" id="PS00061">
    <property type="entry name" value="ADH_SHORT"/>
    <property type="match status" value="1"/>
</dbReference>